<sequence length="284" mass="32403">MSFILENLSFHYLPHKPIIKKLFLNLERGCSYVLLGTNGSGKTTLLRILNGFLKPVSGSIRLNSIDLHSYKRSKIAQLVSFVPQNYAVHFPFTVYETVLMGRYPYKSNFSDYSQKDHHITLSILEKTGLSELAYKKMTEISGGEKQRVALARSLCQQTPILLLDEPFSNLDIHYSLFFIQLLKDLVRKGSLVVTSVHDLFMAPLLADRVLFFEPQGISLYTEKEKAFQSEILKRVFKVNIHFSQFSDDEKNCYYPISATAINESSPSFGAVNQNEDLSKLLKKE</sequence>
<dbReference type="FunFam" id="3.40.50.300:FF:000134">
    <property type="entry name" value="Iron-enterobactin ABC transporter ATP-binding protein"/>
    <property type="match status" value="1"/>
</dbReference>
<evidence type="ECO:0000313" key="8">
    <source>
        <dbReference type="Proteomes" id="UP000594463"/>
    </source>
</evidence>
<dbReference type="InterPro" id="IPR017871">
    <property type="entry name" value="ABC_transporter-like_CS"/>
</dbReference>
<dbReference type="InterPro" id="IPR003439">
    <property type="entry name" value="ABC_transporter-like_ATP-bd"/>
</dbReference>
<evidence type="ECO:0000259" key="6">
    <source>
        <dbReference type="PROSITE" id="PS50893"/>
    </source>
</evidence>
<dbReference type="CDD" id="cd03214">
    <property type="entry name" value="ABC_Iron-Siderophores_B12_Hemin"/>
    <property type="match status" value="1"/>
</dbReference>
<dbReference type="SUPFAM" id="SSF52540">
    <property type="entry name" value="P-loop containing nucleoside triphosphate hydrolases"/>
    <property type="match status" value="1"/>
</dbReference>
<proteinExistence type="predicted"/>
<dbReference type="Pfam" id="PF00005">
    <property type="entry name" value="ABC_tran"/>
    <property type="match status" value="1"/>
</dbReference>
<dbReference type="EC" id="3.6.3.-" evidence="7"/>
<dbReference type="GO" id="GO:0005524">
    <property type="term" value="F:ATP binding"/>
    <property type="evidence" value="ECO:0007669"/>
    <property type="project" value="UniProtKB-KW"/>
</dbReference>
<dbReference type="Gene3D" id="3.40.50.300">
    <property type="entry name" value="P-loop containing nucleotide triphosphate hydrolases"/>
    <property type="match status" value="1"/>
</dbReference>
<reference evidence="7 8" key="1">
    <citation type="journal article" date="2021" name="Nat. Commun.">
        <title>Isolation of a member of the candidate phylum Atribacteria reveals a unique cell membrane structure.</title>
        <authorList>
            <person name="Taiki K."/>
            <person name="Nobu M.K."/>
            <person name="Kusada H."/>
            <person name="Meng X.-Y."/>
            <person name="Hosoki N."/>
            <person name="Uematsu K."/>
            <person name="Yoshioka H."/>
            <person name="Kamagata Y."/>
            <person name="Tamaki H."/>
        </authorList>
    </citation>
    <scope>NUCLEOTIDE SEQUENCE [LARGE SCALE GENOMIC DNA]</scope>
    <source>
        <strain evidence="7 8">RT761</strain>
    </source>
</reference>
<name>A0A7T1AMV2_ATRLM</name>
<dbReference type="RefSeq" id="WP_218111318.1">
    <property type="nucleotide sequence ID" value="NZ_CP065383.1"/>
</dbReference>
<keyword evidence="8" id="KW-1185">Reference proteome</keyword>
<evidence type="ECO:0000313" key="7">
    <source>
        <dbReference type="EMBL" id="QPM68827.1"/>
    </source>
</evidence>
<protein>
    <submittedName>
        <fullName evidence="7">Hemin import ATP-binding protein HmuV</fullName>
        <ecNumber evidence="7">3.6.3.-</ecNumber>
    </submittedName>
</protein>
<keyword evidence="2" id="KW-0547">Nucleotide-binding</keyword>
<dbReference type="EMBL" id="CP065383">
    <property type="protein sequence ID" value="QPM68827.1"/>
    <property type="molecule type" value="Genomic_DNA"/>
</dbReference>
<dbReference type="PROSITE" id="PS50893">
    <property type="entry name" value="ABC_TRANSPORTER_2"/>
    <property type="match status" value="1"/>
</dbReference>
<keyword evidence="1" id="KW-0813">Transport</keyword>
<feature type="domain" description="ABC transporter" evidence="6">
    <location>
        <begin position="3"/>
        <end position="239"/>
    </location>
</feature>
<dbReference type="PANTHER" id="PTHR42794">
    <property type="entry name" value="HEMIN IMPORT ATP-BINDING PROTEIN HMUV"/>
    <property type="match status" value="1"/>
</dbReference>
<dbReference type="PANTHER" id="PTHR42794:SF1">
    <property type="entry name" value="HEMIN IMPORT ATP-BINDING PROTEIN HMUV"/>
    <property type="match status" value="1"/>
</dbReference>
<dbReference type="InterPro" id="IPR003593">
    <property type="entry name" value="AAA+_ATPase"/>
</dbReference>
<dbReference type="Proteomes" id="UP000594463">
    <property type="component" value="Chromosome"/>
</dbReference>
<evidence type="ECO:0000256" key="3">
    <source>
        <dbReference type="ARBA" id="ARBA00022840"/>
    </source>
</evidence>
<evidence type="ECO:0000256" key="2">
    <source>
        <dbReference type="ARBA" id="ARBA00022741"/>
    </source>
</evidence>
<keyword evidence="7" id="KW-0378">Hydrolase</keyword>
<accession>A0A7T1AMV2</accession>
<dbReference type="AlphaFoldDB" id="A0A7T1AMV2"/>
<evidence type="ECO:0000256" key="1">
    <source>
        <dbReference type="ARBA" id="ARBA00022448"/>
    </source>
</evidence>
<comment type="function">
    <text evidence="5">Part of the ABC transporter complex HmuTUV involved in hemin import. Responsible for energy coupling to the transport system.</text>
</comment>
<keyword evidence="3 7" id="KW-0067">ATP-binding</keyword>
<evidence type="ECO:0000256" key="4">
    <source>
        <dbReference type="ARBA" id="ARBA00022967"/>
    </source>
</evidence>
<organism evidence="7 8">
    <name type="scientific">Atribacter laminatus</name>
    <dbReference type="NCBI Taxonomy" id="2847778"/>
    <lineage>
        <taxon>Bacteria</taxon>
        <taxon>Pseudomonadati</taxon>
        <taxon>Atribacterota</taxon>
        <taxon>Atribacteria</taxon>
        <taxon>Atribacterales</taxon>
        <taxon>Atribacteraceae</taxon>
        <taxon>Atribacter</taxon>
    </lineage>
</organism>
<keyword evidence="4" id="KW-1278">Translocase</keyword>
<dbReference type="GO" id="GO:0016887">
    <property type="term" value="F:ATP hydrolysis activity"/>
    <property type="evidence" value="ECO:0007669"/>
    <property type="project" value="InterPro"/>
</dbReference>
<dbReference type="SMART" id="SM00382">
    <property type="entry name" value="AAA"/>
    <property type="match status" value="1"/>
</dbReference>
<dbReference type="InterPro" id="IPR027417">
    <property type="entry name" value="P-loop_NTPase"/>
</dbReference>
<evidence type="ECO:0000256" key="5">
    <source>
        <dbReference type="ARBA" id="ARBA00037066"/>
    </source>
</evidence>
<gene>
    <name evidence="7" type="primary">hmuV</name>
    <name evidence="7" type="ORF">RT761_02053</name>
</gene>
<dbReference type="KEGG" id="alam:RT761_02053"/>
<dbReference type="PROSITE" id="PS00211">
    <property type="entry name" value="ABC_TRANSPORTER_1"/>
    <property type="match status" value="1"/>
</dbReference>